<dbReference type="AlphaFoldDB" id="F0X581"/>
<proteinExistence type="evidence at transcript level"/>
<sequence length="44" mass="5343">MYSYSSQELSWSILQQHFGIHLCENQRQYSHLKQVSHNFQLRSC</sequence>
<protein>
    <submittedName>
        <fullName evidence="1">Uncharacterized protein</fullName>
    </submittedName>
</protein>
<organism evidence="1">
    <name type="scientific">Cryptosporidium parvum</name>
    <dbReference type="NCBI Taxonomy" id="5807"/>
    <lineage>
        <taxon>Eukaryota</taxon>
        <taxon>Sar</taxon>
        <taxon>Alveolata</taxon>
        <taxon>Apicomplexa</taxon>
        <taxon>Conoidasida</taxon>
        <taxon>Coccidia</taxon>
        <taxon>Eucoccidiorida</taxon>
        <taxon>Eimeriorina</taxon>
        <taxon>Cryptosporidiidae</taxon>
        <taxon>Cryptosporidium</taxon>
    </lineage>
</organism>
<name>F0X581_CRYPV</name>
<accession>F0X581</accession>
<reference evidence="1" key="1">
    <citation type="submission" date="2011-02" db="EMBL/GenBank/DDBJ databases">
        <title>Construction and analysis of full-length cDNA library of Cryptosporidium parvum.</title>
        <authorList>
            <person name="Yamagishi J."/>
            <person name="Wakaguri H."/>
            <person name="Sugano S."/>
            <person name="Kawano S."/>
            <person name="Fujisaki K."/>
            <person name="Sugimoto C."/>
            <person name="Watanabe J."/>
            <person name="Suzuki Y."/>
            <person name="Kimata I."/>
            <person name="Xuan X."/>
        </authorList>
    </citation>
    <scope>NUCLEOTIDE SEQUENCE</scope>
    <source>
        <strain evidence="1">HNJ-1</strain>
    </source>
</reference>
<dbReference type="EMBL" id="FX115649">
    <property type="protein sequence ID" value="BAJ77752.1"/>
    <property type="molecule type" value="mRNA"/>
</dbReference>
<evidence type="ECO:0000313" key="1">
    <source>
        <dbReference type="EMBL" id="BAJ77752.1"/>
    </source>
</evidence>